<evidence type="ECO:0000256" key="1">
    <source>
        <dbReference type="ARBA" id="ARBA00022722"/>
    </source>
</evidence>
<feature type="compositionally biased region" description="Basic and acidic residues" evidence="5">
    <location>
        <begin position="829"/>
        <end position="840"/>
    </location>
</feature>
<feature type="non-terminal residue" evidence="7">
    <location>
        <position position="1"/>
    </location>
</feature>
<evidence type="ECO:0000256" key="2">
    <source>
        <dbReference type="ARBA" id="ARBA00022801"/>
    </source>
</evidence>
<reference evidence="7" key="1">
    <citation type="submission" date="2022-03" db="EMBL/GenBank/DDBJ databases">
        <authorList>
            <person name="Martin H S."/>
        </authorList>
    </citation>
    <scope>NUCLEOTIDE SEQUENCE</scope>
</reference>
<dbReference type="SMART" id="SM00474">
    <property type="entry name" value="35EXOc"/>
    <property type="match status" value="1"/>
</dbReference>
<dbReference type="InterPro" id="IPR051132">
    <property type="entry name" value="3-5_Exonuclease_domain"/>
</dbReference>
<dbReference type="SUPFAM" id="SSF53098">
    <property type="entry name" value="Ribonuclease H-like"/>
    <property type="match status" value="1"/>
</dbReference>
<keyword evidence="4" id="KW-0175">Coiled coil</keyword>
<dbReference type="EMBL" id="OW152817">
    <property type="protein sequence ID" value="CAH2069039.1"/>
    <property type="molecule type" value="Genomic_DNA"/>
</dbReference>
<evidence type="ECO:0000313" key="7">
    <source>
        <dbReference type="EMBL" id="CAH2069039.1"/>
    </source>
</evidence>
<dbReference type="PANTHER" id="PTHR13620:SF104">
    <property type="entry name" value="EXONUCLEASE 3'-5' DOMAIN-CONTAINING PROTEIN 2"/>
    <property type="match status" value="1"/>
</dbReference>
<sequence>MRYKLKYSTALEEEEELKYHNAVEALPYLTINNVTTEDSCNRVVNELRRRIKKHKAIGFDCEWVTVRGKRQPVALLQLSSFDGYCGLFRLCQLKTIPQSLKEFLEDDSIYKVGVAPFDDAKYLLLDYSVAIRSTLDLRHIVRFFGHVPGGLAFLAKSHLRIILDKSWRVRCSDWEAQELTETQIKYAAADAHVAVKIFVNLVDRDHGCLWKWFNITGDDTNWSDINEICSKFADVGFTAYSTSSWRNERTKKVKKWKQEKEVRASRRYLHALRTKPLYHNCFLLAPDGELLCTCDVKKAEWYVEKGLADLASLDPMTVRLRFEPAGRSVGDVGRYYQLTKENKCVVCGGHNSYIRKNVVPREYRRYFPEIMKEHSSHDVVLLCVGCHQRSNALDQAVRERLAADCGAPLSTHPDGKYKEDVESNRKVRSAARALLYQTKKHVLPESKRKQLESIVLPHFPQYEEVTEELLQLASDIQVVFENADFESHGHRVVEYYLKHDGLLELERLWREHFLRSMRPKYMPELWSVRHNAERLLVRFQEGRLSEESAKLLGRKLPKDSQELLELQEDIQQLEEKLREKHNELFKIKRNKYRSKPTVTKSKPEAFVRPQKIMLQNSIHSIQKNLELMSMLSGMEVQSYAAGDHCCIMYHLQHDAEYEVKHCLRIEMKGGKNEVTKCSFPLGFNFKAVTEEFDNIMMPACLSSIKKALIAYYDRFKQFEELQKLLNVEAQLFKKLDTSHIEISFFAETDMEGEDEPVVLHIVLMLDYRVYDVRPKTYCFNEDDLPEDAPKALRSQCAEFRKKPLQKAFKEAFMDGVGRYRLMQQLKTRVREDEIRPEPKQRTHKRFRPNKQNYNNDDTFLPEECSDQGEDDEVVQ</sequence>
<dbReference type="PANTHER" id="PTHR13620">
    <property type="entry name" value="3-5 EXONUCLEASE"/>
    <property type="match status" value="1"/>
</dbReference>
<dbReference type="Pfam" id="PF01612">
    <property type="entry name" value="DNA_pol_A_exo1"/>
    <property type="match status" value="1"/>
</dbReference>
<protein>
    <recommendedName>
        <fullName evidence="6">3'-5' exonuclease domain-containing protein</fullName>
    </recommendedName>
</protein>
<dbReference type="Proteomes" id="UP000837857">
    <property type="component" value="Chromosome 5"/>
</dbReference>
<feature type="coiled-coil region" evidence="4">
    <location>
        <begin position="556"/>
        <end position="590"/>
    </location>
</feature>
<gene>
    <name evidence="7" type="ORF">IPOD504_LOCUS14705</name>
</gene>
<proteinExistence type="predicted"/>
<organism evidence="7 8">
    <name type="scientific">Iphiclides podalirius</name>
    <name type="common">scarce swallowtail</name>
    <dbReference type="NCBI Taxonomy" id="110791"/>
    <lineage>
        <taxon>Eukaryota</taxon>
        <taxon>Metazoa</taxon>
        <taxon>Ecdysozoa</taxon>
        <taxon>Arthropoda</taxon>
        <taxon>Hexapoda</taxon>
        <taxon>Insecta</taxon>
        <taxon>Pterygota</taxon>
        <taxon>Neoptera</taxon>
        <taxon>Endopterygota</taxon>
        <taxon>Lepidoptera</taxon>
        <taxon>Glossata</taxon>
        <taxon>Ditrysia</taxon>
        <taxon>Papilionoidea</taxon>
        <taxon>Papilionidae</taxon>
        <taxon>Papilioninae</taxon>
        <taxon>Iphiclides</taxon>
    </lineage>
</organism>
<keyword evidence="3" id="KW-0269">Exonuclease</keyword>
<dbReference type="InterPro" id="IPR036397">
    <property type="entry name" value="RNaseH_sf"/>
</dbReference>
<feature type="region of interest" description="Disordered" evidence="5">
    <location>
        <begin position="829"/>
        <end position="875"/>
    </location>
</feature>
<evidence type="ECO:0000256" key="4">
    <source>
        <dbReference type="SAM" id="Coils"/>
    </source>
</evidence>
<evidence type="ECO:0000256" key="3">
    <source>
        <dbReference type="ARBA" id="ARBA00022839"/>
    </source>
</evidence>
<dbReference type="CDD" id="cd06141">
    <property type="entry name" value="WRN_exo"/>
    <property type="match status" value="1"/>
</dbReference>
<evidence type="ECO:0000313" key="8">
    <source>
        <dbReference type="Proteomes" id="UP000837857"/>
    </source>
</evidence>
<keyword evidence="8" id="KW-1185">Reference proteome</keyword>
<dbReference type="Gene3D" id="3.30.420.10">
    <property type="entry name" value="Ribonuclease H-like superfamily/Ribonuclease H"/>
    <property type="match status" value="1"/>
</dbReference>
<dbReference type="InterPro" id="IPR012337">
    <property type="entry name" value="RNaseH-like_sf"/>
</dbReference>
<keyword evidence="1" id="KW-0540">Nuclease</keyword>
<accession>A0ABN8IZG9</accession>
<dbReference type="InterPro" id="IPR002562">
    <property type="entry name" value="3'-5'_exonuclease_dom"/>
</dbReference>
<evidence type="ECO:0000259" key="6">
    <source>
        <dbReference type="SMART" id="SM00474"/>
    </source>
</evidence>
<name>A0ABN8IZG9_9NEOP</name>
<feature type="compositionally biased region" description="Acidic residues" evidence="5">
    <location>
        <begin position="859"/>
        <end position="875"/>
    </location>
</feature>
<evidence type="ECO:0000256" key="5">
    <source>
        <dbReference type="SAM" id="MobiDB-lite"/>
    </source>
</evidence>
<feature type="domain" description="3'-5' exonuclease" evidence="6">
    <location>
        <begin position="31"/>
        <end position="206"/>
    </location>
</feature>
<keyword evidence="2" id="KW-0378">Hydrolase</keyword>